<sequence>MFYLVRTGCQWRHLPPPPAFPPWQTVYGYLRAFLRDGVWETIRHHLMVMLREGSGREASPTAAVVDTQSVKTTEAGGPRGWDAAKRLKGRKRHVAVDVDGLLLGVVVHAANIQDADGLGDLLRRVKPLYAWLRVVFADSVYNRLAALLACFPAGLALIIVRRPAGTTGFVVQPRRWVVERTLGWFGRWRRLSRDYEGLLEVSEAMVTLAAIRLMLQRLAHPNRRQLRAP</sequence>
<dbReference type="PANTHER" id="PTHR30007">
    <property type="entry name" value="PHP DOMAIN PROTEIN"/>
    <property type="match status" value="1"/>
</dbReference>
<name>A0ABS1CTU6_9PROT</name>
<dbReference type="NCBIfam" id="NF033580">
    <property type="entry name" value="transpos_IS5_3"/>
    <property type="match status" value="1"/>
</dbReference>
<dbReference type="RefSeq" id="WP_207191528.1">
    <property type="nucleotide sequence ID" value="NZ_NRSG01000028.1"/>
</dbReference>
<dbReference type="Proteomes" id="UP000697995">
    <property type="component" value="Unassembled WGS sequence"/>
</dbReference>
<dbReference type="PANTHER" id="PTHR30007:SF0">
    <property type="entry name" value="TRANSPOSASE"/>
    <property type="match status" value="1"/>
</dbReference>
<keyword evidence="4" id="KW-1185">Reference proteome</keyword>
<dbReference type="InterPro" id="IPR025161">
    <property type="entry name" value="IS402-like_dom"/>
</dbReference>
<evidence type="ECO:0000313" key="4">
    <source>
        <dbReference type="Proteomes" id="UP000697995"/>
    </source>
</evidence>
<comment type="caution">
    <text evidence="3">The sequence shown here is derived from an EMBL/GenBank/DDBJ whole genome shotgun (WGS) entry which is preliminary data.</text>
</comment>
<protein>
    <recommendedName>
        <fullName evidence="5">Transposase</fullName>
    </recommendedName>
</protein>
<gene>
    <name evidence="3" type="ORF">CKO45_05930</name>
</gene>
<proteinExistence type="predicted"/>
<dbReference type="InterPro" id="IPR002559">
    <property type="entry name" value="Transposase_11"/>
</dbReference>
<accession>A0ABS1CTU6</accession>
<evidence type="ECO:0000313" key="3">
    <source>
        <dbReference type="EMBL" id="MBK1657768.1"/>
    </source>
</evidence>
<evidence type="ECO:0000259" key="2">
    <source>
        <dbReference type="Pfam" id="PF13340"/>
    </source>
</evidence>
<feature type="domain" description="Transposase IS4-like" evidence="1">
    <location>
        <begin position="60"/>
        <end position="213"/>
    </location>
</feature>
<evidence type="ECO:0008006" key="5">
    <source>
        <dbReference type="Google" id="ProtNLM"/>
    </source>
</evidence>
<dbReference type="Pfam" id="PF13340">
    <property type="entry name" value="DUF4096"/>
    <property type="match status" value="1"/>
</dbReference>
<dbReference type="Pfam" id="PF01609">
    <property type="entry name" value="DDE_Tnp_1"/>
    <property type="match status" value="1"/>
</dbReference>
<dbReference type="EMBL" id="NRSG01000028">
    <property type="protein sequence ID" value="MBK1657768.1"/>
    <property type="molecule type" value="Genomic_DNA"/>
</dbReference>
<feature type="domain" description="Insertion element IS402-like" evidence="2">
    <location>
        <begin position="1"/>
        <end position="42"/>
    </location>
</feature>
<evidence type="ECO:0000259" key="1">
    <source>
        <dbReference type="Pfam" id="PF01609"/>
    </source>
</evidence>
<organism evidence="3 4">
    <name type="scientific">Paracraurococcus ruber</name>
    <dbReference type="NCBI Taxonomy" id="77675"/>
    <lineage>
        <taxon>Bacteria</taxon>
        <taxon>Pseudomonadati</taxon>
        <taxon>Pseudomonadota</taxon>
        <taxon>Alphaproteobacteria</taxon>
        <taxon>Acetobacterales</taxon>
        <taxon>Roseomonadaceae</taxon>
        <taxon>Paracraurococcus</taxon>
    </lineage>
</organism>
<reference evidence="3 4" key="1">
    <citation type="journal article" date="2020" name="Microorganisms">
        <title>Osmotic Adaptation and Compatible Solute Biosynthesis of Phototrophic Bacteria as Revealed from Genome Analyses.</title>
        <authorList>
            <person name="Imhoff J.F."/>
            <person name="Rahn T."/>
            <person name="Kunzel S."/>
            <person name="Keller A."/>
            <person name="Neulinger S.C."/>
        </authorList>
    </citation>
    <scope>NUCLEOTIDE SEQUENCE [LARGE SCALE GENOMIC DNA]</scope>
    <source>
        <strain evidence="3 4">DSM 15382</strain>
    </source>
</reference>